<name>A0ABN9XNH2_9DINO</name>
<evidence type="ECO:0000256" key="4">
    <source>
        <dbReference type="PROSITE-ProRule" id="PRU00024"/>
    </source>
</evidence>
<gene>
    <name evidence="7" type="ORF">PCOR1329_LOCUS77112</name>
</gene>
<dbReference type="SMART" id="SM00184">
    <property type="entry name" value="RING"/>
    <property type="match status" value="1"/>
</dbReference>
<dbReference type="Gene3D" id="3.30.40.10">
    <property type="entry name" value="Zinc/RING finger domain, C3HC4 (zinc finger)"/>
    <property type="match status" value="1"/>
</dbReference>
<dbReference type="Proteomes" id="UP001189429">
    <property type="component" value="Unassembled WGS sequence"/>
</dbReference>
<dbReference type="CDD" id="cd19757">
    <property type="entry name" value="Bbox1"/>
    <property type="match status" value="1"/>
</dbReference>
<dbReference type="PROSITE" id="PS50119">
    <property type="entry name" value="ZF_BBOX"/>
    <property type="match status" value="1"/>
</dbReference>
<feature type="domain" description="RING-type" evidence="5">
    <location>
        <begin position="16"/>
        <end position="66"/>
    </location>
</feature>
<organism evidence="7 8">
    <name type="scientific">Prorocentrum cordatum</name>
    <dbReference type="NCBI Taxonomy" id="2364126"/>
    <lineage>
        <taxon>Eukaryota</taxon>
        <taxon>Sar</taxon>
        <taxon>Alveolata</taxon>
        <taxon>Dinophyceae</taxon>
        <taxon>Prorocentrales</taxon>
        <taxon>Prorocentraceae</taxon>
        <taxon>Prorocentrum</taxon>
    </lineage>
</organism>
<sequence>MRQELGVQDLQATSTCVLCKSQSASSRPTKSGRCEIKVLHCLHSVCGGCLEEYLHYGREILCPICDAITLERNYDKYVCNFAEHQGIDHLACEQQKRIACEECVESADAVYYCEQCVRSLCNECSEHHKRAKSTTMHSLVTLREQQASKMHRAASCRVHRNLPYEFFCLDLRVSCAAASASWPTTRATATSCPRRASWTRSARPSA</sequence>
<evidence type="ECO:0000313" key="8">
    <source>
        <dbReference type="Proteomes" id="UP001189429"/>
    </source>
</evidence>
<evidence type="ECO:0000259" key="5">
    <source>
        <dbReference type="PROSITE" id="PS50089"/>
    </source>
</evidence>
<dbReference type="InterPro" id="IPR047153">
    <property type="entry name" value="TRIM45/56/19-like"/>
</dbReference>
<evidence type="ECO:0008006" key="9">
    <source>
        <dbReference type="Google" id="ProtNLM"/>
    </source>
</evidence>
<dbReference type="PANTHER" id="PTHR25462">
    <property type="entry name" value="BONUS, ISOFORM C-RELATED"/>
    <property type="match status" value="1"/>
</dbReference>
<dbReference type="EMBL" id="CAUYUJ010020639">
    <property type="protein sequence ID" value="CAK0899654.1"/>
    <property type="molecule type" value="Genomic_DNA"/>
</dbReference>
<evidence type="ECO:0000256" key="2">
    <source>
        <dbReference type="ARBA" id="ARBA00022771"/>
    </source>
</evidence>
<comment type="caution">
    <text evidence="7">The sequence shown here is derived from an EMBL/GenBank/DDBJ whole genome shotgun (WGS) entry which is preliminary data.</text>
</comment>
<keyword evidence="8" id="KW-1185">Reference proteome</keyword>
<proteinExistence type="predicted"/>
<keyword evidence="1" id="KW-0479">Metal-binding</keyword>
<evidence type="ECO:0000313" key="7">
    <source>
        <dbReference type="EMBL" id="CAK0899654.1"/>
    </source>
</evidence>
<dbReference type="InterPro" id="IPR013083">
    <property type="entry name" value="Znf_RING/FYVE/PHD"/>
</dbReference>
<dbReference type="PROSITE" id="PS50089">
    <property type="entry name" value="ZF_RING_2"/>
    <property type="match status" value="1"/>
</dbReference>
<keyword evidence="2 4" id="KW-0863">Zinc-finger</keyword>
<reference evidence="7" key="1">
    <citation type="submission" date="2023-10" db="EMBL/GenBank/DDBJ databases">
        <authorList>
            <person name="Chen Y."/>
            <person name="Shah S."/>
            <person name="Dougan E. K."/>
            <person name="Thang M."/>
            <person name="Chan C."/>
        </authorList>
    </citation>
    <scope>NUCLEOTIDE SEQUENCE [LARGE SCALE GENOMIC DNA]</scope>
</reference>
<dbReference type="InterPro" id="IPR017907">
    <property type="entry name" value="Znf_RING_CS"/>
</dbReference>
<evidence type="ECO:0000256" key="1">
    <source>
        <dbReference type="ARBA" id="ARBA00022723"/>
    </source>
</evidence>
<dbReference type="InterPro" id="IPR001841">
    <property type="entry name" value="Znf_RING"/>
</dbReference>
<dbReference type="InterPro" id="IPR000315">
    <property type="entry name" value="Znf_B-box"/>
</dbReference>
<dbReference type="PANTHER" id="PTHR25462:SF296">
    <property type="entry name" value="MEIOTIC P26, ISOFORM F"/>
    <property type="match status" value="1"/>
</dbReference>
<dbReference type="SUPFAM" id="SSF57850">
    <property type="entry name" value="RING/U-box"/>
    <property type="match status" value="1"/>
</dbReference>
<protein>
    <recommendedName>
        <fullName evidence="9">B box-type domain-containing protein</fullName>
    </recommendedName>
</protein>
<evidence type="ECO:0000259" key="6">
    <source>
        <dbReference type="PROSITE" id="PS50119"/>
    </source>
</evidence>
<dbReference type="Gene3D" id="3.30.160.60">
    <property type="entry name" value="Classic Zinc Finger"/>
    <property type="match status" value="1"/>
</dbReference>
<evidence type="ECO:0000256" key="3">
    <source>
        <dbReference type="ARBA" id="ARBA00022833"/>
    </source>
</evidence>
<dbReference type="PROSITE" id="PS00518">
    <property type="entry name" value="ZF_RING_1"/>
    <property type="match status" value="1"/>
</dbReference>
<feature type="domain" description="B box-type" evidence="6">
    <location>
        <begin position="95"/>
        <end position="142"/>
    </location>
</feature>
<accession>A0ABN9XNH2</accession>
<keyword evidence="3" id="KW-0862">Zinc</keyword>